<proteinExistence type="predicted"/>
<dbReference type="EMBL" id="PEVI01000035">
    <property type="protein sequence ID" value="PIU98754.1"/>
    <property type="molecule type" value="Genomic_DNA"/>
</dbReference>
<accession>A0A2M7B6L1</accession>
<evidence type="ECO:0000313" key="2">
    <source>
        <dbReference type="Proteomes" id="UP000231704"/>
    </source>
</evidence>
<name>A0A2M7B6L1_9BACT</name>
<sequence>MVTLDPHKRKFDTNPDSDLYSRSCVVLKIQFESEEGNMPTVAFLVSWKRNRNHRGRDIVFSSQKAMNMADEKKCLGFKASVKKLSPNDPLVLHYQRYGIMPLS</sequence>
<gene>
    <name evidence="1" type="ORF">COS60_01330</name>
</gene>
<organism evidence="1 2">
    <name type="scientific">Candidatus Wolfebacteria bacterium CG03_land_8_20_14_0_80_39_317</name>
    <dbReference type="NCBI Taxonomy" id="1975068"/>
    <lineage>
        <taxon>Bacteria</taxon>
        <taxon>Candidatus Wolfeibacteriota</taxon>
    </lineage>
</organism>
<comment type="caution">
    <text evidence="1">The sequence shown here is derived from an EMBL/GenBank/DDBJ whole genome shotgun (WGS) entry which is preliminary data.</text>
</comment>
<dbReference type="AlphaFoldDB" id="A0A2M7B6L1"/>
<protein>
    <submittedName>
        <fullName evidence="1">Uncharacterized protein</fullName>
    </submittedName>
</protein>
<reference evidence="2" key="1">
    <citation type="submission" date="2017-09" db="EMBL/GenBank/DDBJ databases">
        <title>Depth-based differentiation of microbial function through sediment-hosted aquifers and enrichment of novel symbionts in the deep terrestrial subsurface.</title>
        <authorList>
            <person name="Probst A.J."/>
            <person name="Ladd B."/>
            <person name="Jarett J.K."/>
            <person name="Geller-Mcgrath D.E."/>
            <person name="Sieber C.M.K."/>
            <person name="Emerson J.B."/>
            <person name="Anantharaman K."/>
            <person name="Thomas B.C."/>
            <person name="Malmstrom R."/>
            <person name="Stieglmeier M."/>
            <person name="Klingl A."/>
            <person name="Woyke T."/>
            <person name="Ryan C.M."/>
            <person name="Banfield J.F."/>
        </authorList>
    </citation>
    <scope>NUCLEOTIDE SEQUENCE [LARGE SCALE GENOMIC DNA]</scope>
</reference>
<dbReference type="Proteomes" id="UP000231704">
    <property type="component" value="Unassembled WGS sequence"/>
</dbReference>
<evidence type="ECO:0000313" key="1">
    <source>
        <dbReference type="EMBL" id="PIU98754.1"/>
    </source>
</evidence>